<dbReference type="SUPFAM" id="SSF103481">
    <property type="entry name" value="Multidrug resistance efflux transporter EmrE"/>
    <property type="match status" value="1"/>
</dbReference>
<gene>
    <name evidence="8" type="ORF">SAMN05216233_10543</name>
</gene>
<feature type="domain" description="EamA" evidence="7">
    <location>
        <begin position="147"/>
        <end position="276"/>
    </location>
</feature>
<evidence type="ECO:0000256" key="4">
    <source>
        <dbReference type="ARBA" id="ARBA00022989"/>
    </source>
</evidence>
<evidence type="ECO:0000256" key="5">
    <source>
        <dbReference type="ARBA" id="ARBA00023136"/>
    </source>
</evidence>
<dbReference type="InterPro" id="IPR051258">
    <property type="entry name" value="Diverse_Substrate_Transporter"/>
</dbReference>
<dbReference type="PANTHER" id="PTHR42920:SF24">
    <property type="entry name" value="AROMATIC AMINO ACID EXPORTER YDDG"/>
    <property type="match status" value="1"/>
</dbReference>
<feature type="transmembrane region" description="Helical" evidence="6">
    <location>
        <begin position="206"/>
        <end position="224"/>
    </location>
</feature>
<keyword evidence="3 6" id="KW-0812">Transmembrane</keyword>
<dbReference type="AlphaFoldDB" id="A0A1G5DX12"/>
<keyword evidence="2" id="KW-1003">Cell membrane</keyword>
<dbReference type="GO" id="GO:0005886">
    <property type="term" value="C:plasma membrane"/>
    <property type="evidence" value="ECO:0007669"/>
    <property type="project" value="UniProtKB-SubCell"/>
</dbReference>
<evidence type="ECO:0000313" key="8">
    <source>
        <dbReference type="EMBL" id="SCY19205.1"/>
    </source>
</evidence>
<evidence type="ECO:0000256" key="1">
    <source>
        <dbReference type="ARBA" id="ARBA00004651"/>
    </source>
</evidence>
<name>A0A1G5DX12_9BACT</name>
<protein>
    <submittedName>
        <fullName evidence="8">EamA-like transporter family protein</fullName>
    </submittedName>
</protein>
<dbReference type="InterPro" id="IPR000620">
    <property type="entry name" value="EamA_dom"/>
</dbReference>
<feature type="domain" description="EamA" evidence="7">
    <location>
        <begin position="3"/>
        <end position="134"/>
    </location>
</feature>
<feature type="transmembrane region" description="Helical" evidence="6">
    <location>
        <begin position="92"/>
        <end position="112"/>
    </location>
</feature>
<evidence type="ECO:0000259" key="7">
    <source>
        <dbReference type="Pfam" id="PF00892"/>
    </source>
</evidence>
<feature type="transmembrane region" description="Helical" evidence="6">
    <location>
        <begin position="32"/>
        <end position="51"/>
    </location>
</feature>
<dbReference type="InterPro" id="IPR037185">
    <property type="entry name" value="EmrE-like"/>
</dbReference>
<keyword evidence="9" id="KW-1185">Reference proteome</keyword>
<evidence type="ECO:0000313" key="9">
    <source>
        <dbReference type="Proteomes" id="UP000198870"/>
    </source>
</evidence>
<evidence type="ECO:0000256" key="3">
    <source>
        <dbReference type="ARBA" id="ARBA00022692"/>
    </source>
</evidence>
<feature type="transmembrane region" description="Helical" evidence="6">
    <location>
        <begin position="236"/>
        <end position="257"/>
    </location>
</feature>
<proteinExistence type="predicted"/>
<dbReference type="Pfam" id="PF00892">
    <property type="entry name" value="EamA"/>
    <property type="match status" value="2"/>
</dbReference>
<reference evidence="8 9" key="1">
    <citation type="submission" date="2016-10" db="EMBL/GenBank/DDBJ databases">
        <authorList>
            <person name="de Groot N.N."/>
        </authorList>
    </citation>
    <scope>NUCLEOTIDE SEQUENCE [LARGE SCALE GENOMIC DNA]</scope>
    <source>
        <strain evidence="8 9">AA1</strain>
    </source>
</reference>
<keyword evidence="4 6" id="KW-1133">Transmembrane helix</keyword>
<feature type="transmembrane region" description="Helical" evidence="6">
    <location>
        <begin position="263"/>
        <end position="281"/>
    </location>
</feature>
<feature type="transmembrane region" description="Helical" evidence="6">
    <location>
        <begin position="149"/>
        <end position="170"/>
    </location>
</feature>
<organism evidence="8 9">
    <name type="scientific">Desulfoluna spongiiphila</name>
    <dbReference type="NCBI Taxonomy" id="419481"/>
    <lineage>
        <taxon>Bacteria</taxon>
        <taxon>Pseudomonadati</taxon>
        <taxon>Thermodesulfobacteriota</taxon>
        <taxon>Desulfobacteria</taxon>
        <taxon>Desulfobacterales</taxon>
        <taxon>Desulfolunaceae</taxon>
        <taxon>Desulfoluna</taxon>
    </lineage>
</organism>
<dbReference type="STRING" id="419481.SAMN05216233_10543"/>
<evidence type="ECO:0000256" key="2">
    <source>
        <dbReference type="ARBA" id="ARBA00022475"/>
    </source>
</evidence>
<feature type="transmembrane region" description="Helical" evidence="6">
    <location>
        <begin position="58"/>
        <end position="80"/>
    </location>
</feature>
<comment type="subcellular location">
    <subcellularLocation>
        <location evidence="1">Cell membrane</location>
        <topology evidence="1">Multi-pass membrane protein</topology>
    </subcellularLocation>
</comment>
<dbReference type="Proteomes" id="UP000198870">
    <property type="component" value="Unassembled WGS sequence"/>
</dbReference>
<dbReference type="OrthoDB" id="9795732at2"/>
<sequence>MTSYLYALGAILCWASLPAAVGSGLSGLSTESLMFYSFVPAALYLYLQNVALTRSLRLYVPGLTASLWGVAGIFGYHWVYYMAMNNAPLAEAAILATTWSFWIVVFSSVLVFRRIKGSVLATALMGMAGAALVISAGKALSFDAAYMKGYLQALLCGLIWSSFSMALPRLDTRHSPMAAFTVYAAALSTALFLLTGPHPVPDARSLASAVYVGLVPLGLSFFLWNRALATGNLSIIGFLSYLTPPLAVLLVALIHGQHVPGRVLLGMGVIIAASILGKVAVGGGGARESLNGSDKASA</sequence>
<feature type="transmembrane region" description="Helical" evidence="6">
    <location>
        <begin position="177"/>
        <end position="194"/>
    </location>
</feature>
<dbReference type="PANTHER" id="PTHR42920">
    <property type="entry name" value="OS03G0707200 PROTEIN-RELATED"/>
    <property type="match status" value="1"/>
</dbReference>
<dbReference type="EMBL" id="FMUX01000005">
    <property type="protein sequence ID" value="SCY19205.1"/>
    <property type="molecule type" value="Genomic_DNA"/>
</dbReference>
<dbReference type="RefSeq" id="WP_092210218.1">
    <property type="nucleotide sequence ID" value="NZ_FMUX01000005.1"/>
</dbReference>
<keyword evidence="5 6" id="KW-0472">Membrane</keyword>
<feature type="transmembrane region" description="Helical" evidence="6">
    <location>
        <begin position="119"/>
        <end position="137"/>
    </location>
</feature>
<evidence type="ECO:0000256" key="6">
    <source>
        <dbReference type="SAM" id="Phobius"/>
    </source>
</evidence>
<accession>A0A1G5DX12</accession>